<dbReference type="EMBL" id="BMME01000002">
    <property type="protein sequence ID" value="GGK16512.1"/>
    <property type="molecule type" value="Genomic_DNA"/>
</dbReference>
<feature type="chain" id="PRO_5046652085" description="Cupin type-2 domain-containing protein" evidence="1">
    <location>
        <begin position="22"/>
        <end position="257"/>
    </location>
</feature>
<evidence type="ECO:0000256" key="1">
    <source>
        <dbReference type="SAM" id="SignalP"/>
    </source>
</evidence>
<dbReference type="SUPFAM" id="SSF51182">
    <property type="entry name" value="RmlC-like cupins"/>
    <property type="match status" value="1"/>
</dbReference>
<reference evidence="4" key="1">
    <citation type="journal article" date="2019" name="Int. J. Syst. Evol. Microbiol.">
        <title>The Global Catalogue of Microorganisms (GCM) 10K type strain sequencing project: providing services to taxonomists for standard genome sequencing and annotation.</title>
        <authorList>
            <consortium name="The Broad Institute Genomics Platform"/>
            <consortium name="The Broad Institute Genome Sequencing Center for Infectious Disease"/>
            <person name="Wu L."/>
            <person name="Ma J."/>
        </authorList>
    </citation>
    <scope>NUCLEOTIDE SEQUENCE [LARGE SCALE GENOMIC DNA]</scope>
    <source>
        <strain evidence="4">CGMCC 1.8985</strain>
    </source>
</reference>
<dbReference type="Proteomes" id="UP000599009">
    <property type="component" value="Unassembled WGS sequence"/>
</dbReference>
<dbReference type="Gene3D" id="2.60.120.10">
    <property type="entry name" value="Jelly Rolls"/>
    <property type="match status" value="1"/>
</dbReference>
<keyword evidence="4" id="KW-1185">Reference proteome</keyword>
<dbReference type="InterPro" id="IPR011051">
    <property type="entry name" value="RmlC_Cupin_sf"/>
</dbReference>
<sequence length="257" mass="27664">MRSHSLSVALAALLVPGVASANVECDVEAAVQEWAAAWGARDAAPLSGPVAFELLVTDTGDAFRVELPRDGAGRAVPAGGDEPATRFKAERSVYCDLASGRMNILTTMGQAHASDPTPMEADIGVAWTRGGRVRSELMPAWFNFFATDTPDSVRFGFGHGREVHGGHAVPLYYGEGLRTAWYGLEPGMHVNRDAEDQANAFDSIFIVLDGPVHARFDGQQRMLEKGESVYVPAGMRHEFWVEQGRGEFIVVMSGEGA</sequence>
<feature type="domain" description="Cupin type-2" evidence="2">
    <location>
        <begin position="203"/>
        <end position="246"/>
    </location>
</feature>
<evidence type="ECO:0000259" key="2">
    <source>
        <dbReference type="Pfam" id="PF07883"/>
    </source>
</evidence>
<dbReference type="RefSeq" id="WP_132987156.1">
    <property type="nucleotide sequence ID" value="NZ_BMME01000002.1"/>
</dbReference>
<accession>A0ABQ2EM02</accession>
<organism evidence="3 4">
    <name type="scientific">Luteimonas terricola</name>
    <dbReference type="NCBI Taxonomy" id="645597"/>
    <lineage>
        <taxon>Bacteria</taxon>
        <taxon>Pseudomonadati</taxon>
        <taxon>Pseudomonadota</taxon>
        <taxon>Gammaproteobacteria</taxon>
        <taxon>Lysobacterales</taxon>
        <taxon>Lysobacteraceae</taxon>
        <taxon>Luteimonas</taxon>
    </lineage>
</organism>
<dbReference type="InterPro" id="IPR013096">
    <property type="entry name" value="Cupin_2"/>
</dbReference>
<protein>
    <recommendedName>
        <fullName evidence="2">Cupin type-2 domain-containing protein</fullName>
    </recommendedName>
</protein>
<comment type="caution">
    <text evidence="3">The sequence shown here is derived from an EMBL/GenBank/DDBJ whole genome shotgun (WGS) entry which is preliminary data.</text>
</comment>
<dbReference type="Pfam" id="PF07883">
    <property type="entry name" value="Cupin_2"/>
    <property type="match status" value="1"/>
</dbReference>
<evidence type="ECO:0000313" key="3">
    <source>
        <dbReference type="EMBL" id="GGK16512.1"/>
    </source>
</evidence>
<dbReference type="InterPro" id="IPR014710">
    <property type="entry name" value="RmlC-like_jellyroll"/>
</dbReference>
<feature type="signal peptide" evidence="1">
    <location>
        <begin position="1"/>
        <end position="21"/>
    </location>
</feature>
<proteinExistence type="predicted"/>
<evidence type="ECO:0000313" key="4">
    <source>
        <dbReference type="Proteomes" id="UP000599009"/>
    </source>
</evidence>
<name>A0ABQ2EM02_9GAMM</name>
<keyword evidence="1" id="KW-0732">Signal</keyword>
<gene>
    <name evidence="3" type="ORF">GCM10011394_27160</name>
</gene>